<dbReference type="Proteomes" id="UP000245942">
    <property type="component" value="Unassembled WGS sequence"/>
</dbReference>
<keyword evidence="3" id="KW-0805">Transcription regulation</keyword>
<evidence type="ECO:0000259" key="7">
    <source>
        <dbReference type="Pfam" id="PF04082"/>
    </source>
</evidence>
<evidence type="ECO:0000256" key="5">
    <source>
        <dbReference type="ARBA" id="ARBA00023242"/>
    </source>
</evidence>
<organism evidence="8 9">
    <name type="scientific">Pseudomicrostroma glucosiphilum</name>
    <dbReference type="NCBI Taxonomy" id="1684307"/>
    <lineage>
        <taxon>Eukaryota</taxon>
        <taxon>Fungi</taxon>
        <taxon>Dikarya</taxon>
        <taxon>Basidiomycota</taxon>
        <taxon>Ustilaginomycotina</taxon>
        <taxon>Exobasidiomycetes</taxon>
        <taxon>Microstromatales</taxon>
        <taxon>Microstromatales incertae sedis</taxon>
        <taxon>Pseudomicrostroma</taxon>
    </lineage>
</organism>
<evidence type="ECO:0000256" key="2">
    <source>
        <dbReference type="ARBA" id="ARBA00022833"/>
    </source>
</evidence>
<dbReference type="EMBL" id="KZ819326">
    <property type="protein sequence ID" value="PWN20897.1"/>
    <property type="molecule type" value="Genomic_DNA"/>
</dbReference>
<dbReference type="Pfam" id="PF04082">
    <property type="entry name" value="Fungal_trans"/>
    <property type="match status" value="1"/>
</dbReference>
<keyword evidence="2" id="KW-0862">Zinc</keyword>
<dbReference type="OrthoDB" id="1405595at2759"/>
<keyword evidence="5" id="KW-0539">Nucleus</keyword>
<evidence type="ECO:0000256" key="3">
    <source>
        <dbReference type="ARBA" id="ARBA00023015"/>
    </source>
</evidence>
<feature type="compositionally biased region" description="Polar residues" evidence="6">
    <location>
        <begin position="340"/>
        <end position="373"/>
    </location>
</feature>
<dbReference type="STRING" id="1684307.A0A316U6K4"/>
<name>A0A316U6K4_9BASI</name>
<reference evidence="8 9" key="1">
    <citation type="journal article" date="2018" name="Mol. Biol. Evol.">
        <title>Broad Genomic Sampling Reveals a Smut Pathogenic Ancestry of the Fungal Clade Ustilaginomycotina.</title>
        <authorList>
            <person name="Kijpornyongpan T."/>
            <person name="Mondo S.J."/>
            <person name="Barry K."/>
            <person name="Sandor L."/>
            <person name="Lee J."/>
            <person name="Lipzen A."/>
            <person name="Pangilinan J."/>
            <person name="LaButti K."/>
            <person name="Hainaut M."/>
            <person name="Henrissat B."/>
            <person name="Grigoriev I.V."/>
            <person name="Spatafora J.W."/>
            <person name="Aime M.C."/>
        </authorList>
    </citation>
    <scope>NUCLEOTIDE SEQUENCE [LARGE SCALE GENOMIC DNA]</scope>
    <source>
        <strain evidence="8 9">MCA 4718</strain>
    </source>
</reference>
<dbReference type="RefSeq" id="XP_025348057.1">
    <property type="nucleotide sequence ID" value="XM_025493839.1"/>
</dbReference>
<dbReference type="CDD" id="cd12148">
    <property type="entry name" value="fungal_TF_MHR"/>
    <property type="match status" value="1"/>
</dbReference>
<evidence type="ECO:0000313" key="8">
    <source>
        <dbReference type="EMBL" id="PWN20897.1"/>
    </source>
</evidence>
<feature type="compositionally biased region" description="Polar residues" evidence="6">
    <location>
        <begin position="959"/>
        <end position="978"/>
    </location>
</feature>
<dbReference type="GO" id="GO:0008270">
    <property type="term" value="F:zinc ion binding"/>
    <property type="evidence" value="ECO:0007669"/>
    <property type="project" value="InterPro"/>
</dbReference>
<dbReference type="GeneID" id="37015573"/>
<dbReference type="GO" id="GO:0006351">
    <property type="term" value="P:DNA-templated transcription"/>
    <property type="evidence" value="ECO:0007669"/>
    <property type="project" value="InterPro"/>
</dbReference>
<feature type="region of interest" description="Disordered" evidence="6">
    <location>
        <begin position="196"/>
        <end position="223"/>
    </location>
</feature>
<evidence type="ECO:0000256" key="1">
    <source>
        <dbReference type="ARBA" id="ARBA00022723"/>
    </source>
</evidence>
<keyword evidence="4" id="KW-0804">Transcription</keyword>
<dbReference type="PANTHER" id="PTHR47660:SF2">
    <property type="entry name" value="TRANSCRIPTION FACTOR WITH C2H2 AND ZN(2)-CYS(6) DNA BINDING DOMAIN (EUROFUNG)"/>
    <property type="match status" value="1"/>
</dbReference>
<feature type="region of interest" description="Disordered" evidence="6">
    <location>
        <begin position="959"/>
        <end position="995"/>
    </location>
</feature>
<evidence type="ECO:0000256" key="6">
    <source>
        <dbReference type="SAM" id="MobiDB-lite"/>
    </source>
</evidence>
<dbReference type="AlphaFoldDB" id="A0A316U6K4"/>
<keyword evidence="9" id="KW-1185">Reference proteome</keyword>
<dbReference type="GO" id="GO:0003677">
    <property type="term" value="F:DNA binding"/>
    <property type="evidence" value="ECO:0007669"/>
    <property type="project" value="InterPro"/>
</dbReference>
<protein>
    <recommendedName>
        <fullName evidence="7">Xylanolytic transcriptional activator regulatory domain-containing protein</fullName>
    </recommendedName>
</protein>
<proteinExistence type="predicted"/>
<feature type="domain" description="Xylanolytic transcriptional activator regulatory" evidence="7">
    <location>
        <begin position="453"/>
        <end position="654"/>
    </location>
</feature>
<evidence type="ECO:0000313" key="9">
    <source>
        <dbReference type="Proteomes" id="UP000245942"/>
    </source>
</evidence>
<dbReference type="PANTHER" id="PTHR47660">
    <property type="entry name" value="TRANSCRIPTION FACTOR WITH C2H2 AND ZN(2)-CYS(6) DNA BINDING DOMAIN (EUROFUNG)-RELATED-RELATED"/>
    <property type="match status" value="1"/>
</dbReference>
<gene>
    <name evidence="8" type="ORF">BCV69DRAFT_293543</name>
</gene>
<dbReference type="InterPro" id="IPR007219">
    <property type="entry name" value="XnlR_reg_dom"/>
</dbReference>
<evidence type="ECO:0000256" key="4">
    <source>
        <dbReference type="ARBA" id="ARBA00023163"/>
    </source>
</evidence>
<feature type="region of interest" description="Disordered" evidence="6">
    <location>
        <begin position="260"/>
        <end position="383"/>
    </location>
</feature>
<sequence>MSVLQPDYELEGIEVPRLSLPALLGSLRPRQHVLSRQDKAQEYRTVTLPLQAPRHPRDAIRQHSLTWHPYRNNPPCLACPSFQRTMSHRNSAPFAAAFPAADQPQTETTSVSFSEEVELISATNPTPSSDFEMNAITPSHHVQLQDFSNLHSGDDILAMTDLEWLFASPGSLPSVGVEDMADPFGFIGLEYQMAQGSSSTPHASHGSVWAPAPQITDSQGSHALAPTDNLLDLLAGAASLDVPERRSHSVSLQPPARVTKIPDFLDGSRRLGLPSSRRESTTPAAVQSPARPQAPVPPSMSSESQGNPPRKRQRRLEPQDLTAPSRRASPTRQVRPLPSPNLQSSGSGADNVETSQTHSRSSEENTAPTQWPNSWYPEKGPSQTKLDHLAAHHLNATPDIIAEESSCQVPAIDASSVTKLHSLADFVDADGQGEHSVRSILKSINVETYDLMLQLFFERFHPRYNFLHQPSFHPATAHPLLLAACCALGCSFSQMPNARQLADYLADTVHSAINITCLRENLHARSLSIIRALCIVSISFGSAGNQRLLEHGEAQRSALATMVRRCHLLEYQPTPEIAAGDATGASATHDQWQAWLHWEGIKRTSWTCVVADLEFCSAWKVPPIYSLDELRAELPHSDRKWMAPNASMWKSYRSEPSVTLSEAHERLQSSVAASASNGQQGTATIFPEPSLLNSKVLSCTLHLYATSLRAFARNSLIIRALRQPHEVFRNLLVQSCDLVAARHAQQSDPGDSIDNEDLANVSFEQMMHFIHLSLMVDLADVQKLGGRKGTKQANAALLQVHRQRLECPDDADLVAGSCGRLIHLARSYPAVLTYSINIVFYASLYLYAFSKSLQHGNSQTDAEVEADSSAAVTVISLDSPSARLQRPHDERDKASHAKKRYQLRFVGDLSGPSAPLRILKVYSRMLLSELSQRTPGASAKIFGRVLADLATGMERQQRLSEINQRNAGSRTQQRQQQGEDGPAHSQEQQAMAPPA</sequence>
<keyword evidence="1" id="KW-0479">Metal-binding</keyword>
<accession>A0A316U6K4</accession>